<feature type="domain" description="Rhodanese" evidence="2">
    <location>
        <begin position="298"/>
        <end position="392"/>
    </location>
</feature>
<dbReference type="PROSITE" id="PS50206">
    <property type="entry name" value="RHODANESE_3"/>
    <property type="match status" value="1"/>
</dbReference>
<dbReference type="GO" id="GO:0061504">
    <property type="term" value="P:cyclic threonylcarbamoyladenosine biosynthetic process"/>
    <property type="evidence" value="ECO:0007669"/>
    <property type="project" value="TreeGrafter"/>
</dbReference>
<dbReference type="Pfam" id="PF00899">
    <property type="entry name" value="ThiF"/>
    <property type="match status" value="1"/>
</dbReference>
<dbReference type="InterPro" id="IPR035985">
    <property type="entry name" value="Ubiquitin-activating_enz"/>
</dbReference>
<reference evidence="3" key="1">
    <citation type="journal article" date="2014" name="Int. J. Syst. Evol. Microbiol.">
        <title>Complete genome sequence of Corynebacterium casei LMG S-19264T (=DSM 44701T), isolated from a smear-ripened cheese.</title>
        <authorList>
            <consortium name="US DOE Joint Genome Institute (JGI-PGF)"/>
            <person name="Walter F."/>
            <person name="Albersmeier A."/>
            <person name="Kalinowski J."/>
            <person name="Ruckert C."/>
        </authorList>
    </citation>
    <scope>NUCLEOTIDE SEQUENCE</scope>
    <source>
        <strain evidence="3">CGMCC 1.15794</strain>
    </source>
</reference>
<dbReference type="InterPro" id="IPR000594">
    <property type="entry name" value="ThiF_NAD_FAD-bd"/>
</dbReference>
<evidence type="ECO:0000313" key="4">
    <source>
        <dbReference type="Proteomes" id="UP000657592"/>
    </source>
</evidence>
<organism evidence="3 4">
    <name type="scientific">Microbacterium album</name>
    <dbReference type="NCBI Taxonomy" id="2053191"/>
    <lineage>
        <taxon>Bacteria</taxon>
        <taxon>Bacillati</taxon>
        <taxon>Actinomycetota</taxon>
        <taxon>Actinomycetes</taxon>
        <taxon>Micrococcales</taxon>
        <taxon>Microbacteriaceae</taxon>
        <taxon>Microbacterium</taxon>
    </lineage>
</organism>
<keyword evidence="3" id="KW-0808">Transferase</keyword>
<dbReference type="SUPFAM" id="SSF69572">
    <property type="entry name" value="Activating enzymes of the ubiquitin-like proteins"/>
    <property type="match status" value="1"/>
</dbReference>
<dbReference type="CDD" id="cd00757">
    <property type="entry name" value="ThiF_MoeB_HesA_family"/>
    <property type="match status" value="1"/>
</dbReference>
<evidence type="ECO:0000256" key="1">
    <source>
        <dbReference type="SAM" id="MobiDB-lite"/>
    </source>
</evidence>
<evidence type="ECO:0000259" key="2">
    <source>
        <dbReference type="PROSITE" id="PS50206"/>
    </source>
</evidence>
<evidence type="ECO:0000313" key="3">
    <source>
        <dbReference type="EMBL" id="GGH39485.1"/>
    </source>
</evidence>
<dbReference type="CDD" id="cd00158">
    <property type="entry name" value="RHOD"/>
    <property type="match status" value="1"/>
</dbReference>
<gene>
    <name evidence="3" type="primary">moeZ</name>
    <name evidence="3" type="ORF">GCM10010921_10740</name>
</gene>
<accession>A0A917ML01</accession>
<reference evidence="3" key="2">
    <citation type="submission" date="2020-09" db="EMBL/GenBank/DDBJ databases">
        <authorList>
            <person name="Sun Q."/>
            <person name="Zhou Y."/>
        </authorList>
    </citation>
    <scope>NUCLEOTIDE SEQUENCE</scope>
    <source>
        <strain evidence="3">CGMCC 1.15794</strain>
    </source>
</reference>
<dbReference type="Gene3D" id="3.40.50.720">
    <property type="entry name" value="NAD(P)-binding Rossmann-like Domain"/>
    <property type="match status" value="1"/>
</dbReference>
<protein>
    <submittedName>
        <fullName evidence="3">Adenylyltransferase/sulfurtransferase MoeZ</fullName>
    </submittedName>
</protein>
<sequence>MSTDRPSLPPLVEPVATLTPAERERTARHHVLAPLGELGQRRLAAAHVAIVGAGGLGSPAVLALAAAGVGALTVIDDDVVELSNLQRQVMHRTRDVGEAKATSAARAATDLAPEVRVHEVRERLTPGNAAELLSGAHVVLDGSDTFDTREAVAAGCEELGVPLVWGTVQEFAAQVTVFWSAPPTGAPTVRLSDLYPAGSAGTVPTCAEVGVLGALCLQVGGLMATQAIQLIAGIGEPLLGRIVVIDGLRATQREVPLRGRSPEAQTAAPTAGSSRAGSAPTPAQRRISPEELAAALAGAPAPLVIDVRELDEVRDGTIPGALHLPLGELRADPDGWAQRLAPAASGRDVAVVCRGGVRSAEAATLLSAHGTDAATVAGGMLAWTGALGSPAAGLVGVPERTA</sequence>
<keyword evidence="3" id="KW-0548">Nucleotidyltransferase</keyword>
<dbReference type="GO" id="GO:0008641">
    <property type="term" value="F:ubiquitin-like modifier activating enzyme activity"/>
    <property type="evidence" value="ECO:0007669"/>
    <property type="project" value="InterPro"/>
</dbReference>
<feature type="region of interest" description="Disordered" evidence="1">
    <location>
        <begin position="255"/>
        <end position="285"/>
    </location>
</feature>
<dbReference type="SMART" id="SM00450">
    <property type="entry name" value="RHOD"/>
    <property type="match status" value="1"/>
</dbReference>
<dbReference type="Proteomes" id="UP000657592">
    <property type="component" value="Unassembled WGS sequence"/>
</dbReference>
<name>A0A917ML01_9MICO</name>
<keyword evidence="4" id="KW-1185">Reference proteome</keyword>
<dbReference type="AlphaFoldDB" id="A0A917ML01"/>
<dbReference type="InterPro" id="IPR036873">
    <property type="entry name" value="Rhodanese-like_dom_sf"/>
</dbReference>
<proteinExistence type="predicted"/>
<comment type="caution">
    <text evidence="3">The sequence shown here is derived from an EMBL/GenBank/DDBJ whole genome shotgun (WGS) entry which is preliminary data.</text>
</comment>
<dbReference type="PANTHER" id="PTHR43267:SF1">
    <property type="entry name" value="TRNA THREONYLCARBAMOYLADENOSINE DEHYDRATASE"/>
    <property type="match status" value="1"/>
</dbReference>
<dbReference type="InterPro" id="IPR001763">
    <property type="entry name" value="Rhodanese-like_dom"/>
</dbReference>
<feature type="compositionally biased region" description="Polar residues" evidence="1">
    <location>
        <begin position="263"/>
        <end position="276"/>
    </location>
</feature>
<dbReference type="GO" id="GO:0016779">
    <property type="term" value="F:nucleotidyltransferase activity"/>
    <property type="evidence" value="ECO:0007669"/>
    <property type="project" value="UniProtKB-KW"/>
</dbReference>
<dbReference type="PANTHER" id="PTHR43267">
    <property type="entry name" value="TRNA THREONYLCARBAMOYLADENOSINE DEHYDRATASE"/>
    <property type="match status" value="1"/>
</dbReference>
<dbReference type="RefSeq" id="WP_188755229.1">
    <property type="nucleotide sequence ID" value="NZ_BMJY01000003.1"/>
</dbReference>
<dbReference type="GO" id="GO:0061503">
    <property type="term" value="F:tRNA threonylcarbamoyladenosine dehydratase"/>
    <property type="evidence" value="ECO:0007669"/>
    <property type="project" value="TreeGrafter"/>
</dbReference>
<dbReference type="Pfam" id="PF00581">
    <property type="entry name" value="Rhodanese"/>
    <property type="match status" value="1"/>
</dbReference>
<dbReference type="Gene3D" id="3.40.250.10">
    <property type="entry name" value="Rhodanese-like domain"/>
    <property type="match status" value="1"/>
</dbReference>
<dbReference type="InterPro" id="IPR045886">
    <property type="entry name" value="ThiF/MoeB/HesA"/>
</dbReference>
<dbReference type="EMBL" id="BMJY01000003">
    <property type="protein sequence ID" value="GGH39485.1"/>
    <property type="molecule type" value="Genomic_DNA"/>
</dbReference>